<evidence type="ECO:0000256" key="2">
    <source>
        <dbReference type="SAM" id="Phobius"/>
    </source>
</evidence>
<dbReference type="AlphaFoldDB" id="A0A024WWW4"/>
<feature type="transmembrane region" description="Helical" evidence="2">
    <location>
        <begin position="585"/>
        <end position="608"/>
    </location>
</feature>
<keyword evidence="2" id="KW-1133">Transmembrane helix</keyword>
<feature type="transmembrane region" description="Helical" evidence="2">
    <location>
        <begin position="476"/>
        <end position="494"/>
    </location>
</feature>
<evidence type="ECO:0000256" key="1">
    <source>
        <dbReference type="SAM" id="MobiDB-lite"/>
    </source>
</evidence>
<feature type="transmembrane region" description="Helical" evidence="2">
    <location>
        <begin position="852"/>
        <end position="876"/>
    </location>
</feature>
<feature type="transmembrane region" description="Helical" evidence="2">
    <location>
        <begin position="253"/>
        <end position="277"/>
    </location>
</feature>
<dbReference type="OrthoDB" id="391298at2759"/>
<sequence>MSRETSKDDFYKTNKYGHSIEESKNIYKESYESDLNNELEEKENKMKNRKRRNASSSFHNSFNRNNISINKDNGYNNIRKIKNKYGDDYFPFRFYKNINNYKCSNVNKYNYKDKYKYEKGYTSKNTKICNFRNNRIKTYKNTYHNIINFIKENRNDMKKVRYFLFLRAYENSELFQINKQNKKEKHNLRKHNKCIDIKDAKEKERLKLLKLLKSYDIKYEGYTDLYTLCNYSIYYEDKKLLEELLNKQNCNNFFYYLVSIGISYNDIIHMASVFENMEYLKYGNLYMLPWIYKKLNKFYNFDVTTFILHCIIYSISTLNSSLFLFIKYKTFAIIFPLFITYLLLSTPLVLQEINSGRFVLDGCISFFWSINNYHLPIGIILIISYILSIIKCIDFISLHLLYLSSYLFENNPWIYKNIDSKICSKFNGSKNICDFSRNICYYNDQTNICEINKIKLGTKIYDMILNKYIPPKSEKFPILVILASFLSLILYNAFSKYKTSHKFLKIFLFLLISLFLMNIITVWDFTLFEFLLSDFNFNKIVDIILNYEVWILCMLHCIVNLSIHSGLYFYTSKGLRLGINVVKSTYIITLSCFLVDMLIFVAFSNIIGKYLKDINRNYSFLLKLIKKNIFYILIPVGNNLYNKFTLFLGIYLGIIFLTFLLLSASKRIDILFLSINDMYPLNSKKHITIVWIVIFFIYINYRFLDNEIRYILCQYVYQLITLLILFYINFNFFWLSGIKETVNKLGKLPLISKFFFTFLNEFSLLYLEIIYNVKYRISFFFIRQFINILIIPLLSMLISSYLSNMRKKRKTKVKKGIKYILQNSYSLAIEYTSKNKNIQLEYIQKMKYTKWFNIYIIFFLKYIGLDIILMCIVYVGNKLCSQNEIYLKKRNINILLSQYFLFIIFLLYVYISYINIPLLHIIKRKLFFKSNNFNVLDYTVSFEKIKHQKKNSLFSEFINM</sequence>
<feature type="transmembrane region" description="Helical" evidence="2">
    <location>
        <begin position="896"/>
        <end position="919"/>
    </location>
</feature>
<feature type="compositionally biased region" description="Low complexity" evidence="1">
    <location>
        <begin position="54"/>
        <end position="66"/>
    </location>
</feature>
<keyword evidence="2" id="KW-0812">Transmembrane</keyword>
<accession>A0A024WWW4</accession>
<dbReference type="Proteomes" id="UP000030699">
    <property type="component" value="Unassembled WGS sequence"/>
</dbReference>
<dbReference type="GO" id="GO:0016020">
    <property type="term" value="C:membrane"/>
    <property type="evidence" value="ECO:0007669"/>
    <property type="project" value="InterPro"/>
</dbReference>
<feature type="transmembrane region" description="Helical" evidence="2">
    <location>
        <begin position="506"/>
        <end position="528"/>
    </location>
</feature>
<evidence type="ECO:0000313" key="3">
    <source>
        <dbReference type="EMBL" id="ETW50961.1"/>
    </source>
</evidence>
<feature type="transmembrane region" description="Helical" evidence="2">
    <location>
        <begin position="777"/>
        <end position="802"/>
    </location>
</feature>
<feature type="transmembrane region" description="Helical" evidence="2">
    <location>
        <begin position="644"/>
        <end position="665"/>
    </location>
</feature>
<reference evidence="3 4" key="2">
    <citation type="submission" date="2013-02" db="EMBL/GenBank/DDBJ databases">
        <title>The Genome Sequence of Plasmodium falciparum MaliPS096_E11.</title>
        <authorList>
            <consortium name="The Broad Institute Genome Sequencing Platform"/>
            <consortium name="The Broad Institute Genome Sequencing Center for Infectious Disease"/>
            <person name="Neafsey D."/>
            <person name="Cheeseman I."/>
            <person name="Volkman S."/>
            <person name="Adams J."/>
            <person name="Walker B."/>
            <person name="Young S.K."/>
            <person name="Zeng Q."/>
            <person name="Gargeya S."/>
            <person name="Fitzgerald M."/>
            <person name="Haas B."/>
            <person name="Abouelleil A."/>
            <person name="Alvarado L."/>
            <person name="Arachchi H.M."/>
            <person name="Berlin A.M."/>
            <person name="Chapman S.B."/>
            <person name="Dewar J."/>
            <person name="Goldberg J."/>
            <person name="Griggs A."/>
            <person name="Gujja S."/>
            <person name="Hansen M."/>
            <person name="Howarth C."/>
            <person name="Imamovic A."/>
            <person name="Larimer J."/>
            <person name="McCowan C."/>
            <person name="Murphy C."/>
            <person name="Neiman D."/>
            <person name="Pearson M."/>
            <person name="Priest M."/>
            <person name="Roberts A."/>
            <person name="Saif S."/>
            <person name="Shea T."/>
            <person name="Sisk P."/>
            <person name="Sykes S."/>
            <person name="Wortman J."/>
            <person name="Nusbaum C."/>
            <person name="Birren B."/>
        </authorList>
    </citation>
    <scope>NUCLEOTIDE SEQUENCE [LARGE SCALE GENOMIC DNA]</scope>
    <source>
        <strain evidence="3 4">MaliPS096_E11</strain>
    </source>
</reference>
<keyword evidence="2" id="KW-0472">Membrane</keyword>
<feature type="region of interest" description="Disordered" evidence="1">
    <location>
        <begin position="31"/>
        <end position="66"/>
    </location>
</feature>
<feature type="transmembrane region" description="Helical" evidence="2">
    <location>
        <begin position="298"/>
        <end position="316"/>
    </location>
</feature>
<reference evidence="3 4" key="1">
    <citation type="submission" date="2013-02" db="EMBL/GenBank/DDBJ databases">
        <title>The Genome Annotation of Plasmodium falciparum MaliPS096_E11.</title>
        <authorList>
            <consortium name="The Broad Institute Genome Sequencing Platform"/>
            <consortium name="The Broad Institute Genome Sequencing Center for Infectious Disease"/>
            <person name="Neafsey D."/>
            <person name="Hoffman S."/>
            <person name="Volkman S."/>
            <person name="Rosenthal P."/>
            <person name="Walker B."/>
            <person name="Young S.K."/>
            <person name="Zeng Q."/>
            <person name="Gargeya S."/>
            <person name="Fitzgerald M."/>
            <person name="Haas B."/>
            <person name="Abouelleil A."/>
            <person name="Allen A.W."/>
            <person name="Alvarado L."/>
            <person name="Arachchi H.M."/>
            <person name="Berlin A.M."/>
            <person name="Chapman S.B."/>
            <person name="Gainer-Dewar J."/>
            <person name="Goldberg J."/>
            <person name="Griggs A."/>
            <person name="Gujja S."/>
            <person name="Hansen M."/>
            <person name="Howarth C."/>
            <person name="Imamovic A."/>
            <person name="Ireland A."/>
            <person name="Larimer J."/>
            <person name="McCowan C."/>
            <person name="Murphy C."/>
            <person name="Pearson M."/>
            <person name="Poon T.W."/>
            <person name="Priest M."/>
            <person name="Roberts A."/>
            <person name="Saif S."/>
            <person name="Shea T."/>
            <person name="Sisk P."/>
            <person name="Sykes S."/>
            <person name="Wortman J."/>
            <person name="Nusbaum C."/>
            <person name="Birren B."/>
        </authorList>
    </citation>
    <scope>NUCLEOTIDE SEQUENCE [LARGE SCALE GENOMIC DNA]</scope>
    <source>
        <strain evidence="3 4">MaliPS096_E11</strain>
    </source>
</reference>
<evidence type="ECO:0000313" key="4">
    <source>
        <dbReference type="Proteomes" id="UP000030699"/>
    </source>
</evidence>
<feature type="transmembrane region" description="Helical" evidence="2">
    <location>
        <begin position="686"/>
        <end position="703"/>
    </location>
</feature>
<name>A0A024WWW4_PLAFA</name>
<dbReference type="InterPro" id="IPR000175">
    <property type="entry name" value="Na/ntran_symport"/>
</dbReference>
<organism evidence="3 4">
    <name type="scientific">Plasmodium falciparum MaliPS096_E11</name>
    <dbReference type="NCBI Taxonomy" id="1036727"/>
    <lineage>
        <taxon>Eukaryota</taxon>
        <taxon>Sar</taxon>
        <taxon>Alveolata</taxon>
        <taxon>Apicomplexa</taxon>
        <taxon>Aconoidasida</taxon>
        <taxon>Haemosporida</taxon>
        <taxon>Plasmodiidae</taxon>
        <taxon>Plasmodium</taxon>
        <taxon>Plasmodium (Laverania)</taxon>
    </lineage>
</organism>
<feature type="transmembrane region" description="Helical" evidence="2">
    <location>
        <begin position="549"/>
        <end position="570"/>
    </location>
</feature>
<feature type="transmembrane region" description="Helical" evidence="2">
    <location>
        <begin position="715"/>
        <end position="738"/>
    </location>
</feature>
<proteinExistence type="predicted"/>
<dbReference type="PROSITE" id="PS50267">
    <property type="entry name" value="NA_NEUROTRAN_SYMP_3"/>
    <property type="match status" value="1"/>
</dbReference>
<dbReference type="EMBL" id="KI925506">
    <property type="protein sequence ID" value="ETW50961.1"/>
    <property type="molecule type" value="Genomic_DNA"/>
</dbReference>
<protein>
    <submittedName>
        <fullName evidence="3">Uncharacterized protein</fullName>
    </submittedName>
</protein>
<gene>
    <name evidence="3" type="ORF">PFMALIP_01121</name>
</gene>
<feature type="transmembrane region" description="Helical" evidence="2">
    <location>
        <begin position="322"/>
        <end position="344"/>
    </location>
</feature>